<comment type="similarity">
    <text evidence="1 6">Belongs to the methyltransferase superfamily. RsmH family.</text>
</comment>
<dbReference type="Gene3D" id="3.40.50.150">
    <property type="entry name" value="Vaccinia Virus protein VP39"/>
    <property type="match status" value="1"/>
</dbReference>
<dbReference type="Gene3D" id="1.10.150.170">
    <property type="entry name" value="Putative methyltransferase TM0872, insert domain"/>
    <property type="match status" value="1"/>
</dbReference>
<evidence type="ECO:0000256" key="4">
    <source>
        <dbReference type="ARBA" id="ARBA00022679"/>
    </source>
</evidence>
<evidence type="ECO:0000256" key="2">
    <source>
        <dbReference type="ARBA" id="ARBA00022552"/>
    </source>
</evidence>
<dbReference type="EC" id="2.1.1.199" evidence="6"/>
<comment type="subcellular location">
    <subcellularLocation>
        <location evidence="6">Cytoplasm</location>
    </subcellularLocation>
</comment>
<evidence type="ECO:0000256" key="5">
    <source>
        <dbReference type="ARBA" id="ARBA00022691"/>
    </source>
</evidence>
<evidence type="ECO:0000313" key="8">
    <source>
        <dbReference type="EMBL" id="QDU33129.1"/>
    </source>
</evidence>
<reference evidence="8 9" key="1">
    <citation type="submission" date="2019-02" db="EMBL/GenBank/DDBJ databases">
        <title>Deep-cultivation of Planctomycetes and their phenomic and genomic characterization uncovers novel biology.</title>
        <authorList>
            <person name="Wiegand S."/>
            <person name="Jogler M."/>
            <person name="Boedeker C."/>
            <person name="Pinto D."/>
            <person name="Vollmers J."/>
            <person name="Rivas-Marin E."/>
            <person name="Kohn T."/>
            <person name="Peeters S.H."/>
            <person name="Heuer A."/>
            <person name="Rast P."/>
            <person name="Oberbeckmann S."/>
            <person name="Bunk B."/>
            <person name="Jeske O."/>
            <person name="Meyerdierks A."/>
            <person name="Storesund J.E."/>
            <person name="Kallscheuer N."/>
            <person name="Luecker S."/>
            <person name="Lage O.M."/>
            <person name="Pohl T."/>
            <person name="Merkel B.J."/>
            <person name="Hornburger P."/>
            <person name="Mueller R.-W."/>
            <person name="Bruemmer F."/>
            <person name="Labrenz M."/>
            <person name="Spormann A.M."/>
            <person name="Op den Camp H."/>
            <person name="Overmann J."/>
            <person name="Amann R."/>
            <person name="Jetten M.S.M."/>
            <person name="Mascher T."/>
            <person name="Medema M.H."/>
            <person name="Devos D.P."/>
            <person name="Kaster A.-K."/>
            <person name="Ovreas L."/>
            <person name="Rohde M."/>
            <person name="Galperin M.Y."/>
            <person name="Jogler C."/>
        </authorList>
    </citation>
    <scope>NUCLEOTIDE SEQUENCE [LARGE SCALE GENOMIC DNA]</scope>
    <source>
        <strain evidence="8 9">KS4</strain>
    </source>
</reference>
<evidence type="ECO:0000256" key="6">
    <source>
        <dbReference type="HAMAP-Rule" id="MF_01007"/>
    </source>
</evidence>
<dbReference type="InterPro" id="IPR023397">
    <property type="entry name" value="SAM-dep_MeTrfase_MraW_recog"/>
</dbReference>
<dbReference type="RefSeq" id="WP_145075758.1">
    <property type="nucleotide sequence ID" value="NZ_CP036425.1"/>
</dbReference>
<feature type="binding site" evidence="6">
    <location>
        <position position="88"/>
    </location>
    <ligand>
        <name>S-adenosyl-L-methionine</name>
        <dbReference type="ChEBI" id="CHEBI:59789"/>
    </ligand>
</feature>
<feature type="binding site" evidence="6">
    <location>
        <position position="119"/>
    </location>
    <ligand>
        <name>S-adenosyl-L-methionine</name>
        <dbReference type="ChEBI" id="CHEBI:59789"/>
    </ligand>
</feature>
<dbReference type="SUPFAM" id="SSF53335">
    <property type="entry name" value="S-adenosyl-L-methionine-dependent methyltransferases"/>
    <property type="match status" value="1"/>
</dbReference>
<feature type="binding site" evidence="6">
    <location>
        <position position="149"/>
    </location>
    <ligand>
        <name>S-adenosyl-L-methionine</name>
        <dbReference type="ChEBI" id="CHEBI:59789"/>
    </ligand>
</feature>
<dbReference type="GO" id="GO:0071424">
    <property type="term" value="F:rRNA (cytosine-N4-)-methyltransferase activity"/>
    <property type="evidence" value="ECO:0007669"/>
    <property type="project" value="UniProtKB-UniRule"/>
</dbReference>
<dbReference type="HAMAP" id="MF_01007">
    <property type="entry name" value="16SrRNA_methyltr_H"/>
    <property type="match status" value="1"/>
</dbReference>
<dbReference type="PANTHER" id="PTHR11265:SF0">
    <property type="entry name" value="12S RRNA N4-METHYLCYTIDINE METHYLTRANSFERASE"/>
    <property type="match status" value="1"/>
</dbReference>
<evidence type="ECO:0000256" key="1">
    <source>
        <dbReference type="ARBA" id="ARBA00010396"/>
    </source>
</evidence>
<keyword evidence="9" id="KW-1185">Reference proteome</keyword>
<feature type="binding site" evidence="6">
    <location>
        <position position="142"/>
    </location>
    <ligand>
        <name>S-adenosyl-L-methionine</name>
        <dbReference type="ChEBI" id="CHEBI:59789"/>
    </ligand>
</feature>
<dbReference type="OrthoDB" id="9806637at2"/>
<feature type="region of interest" description="Disordered" evidence="7">
    <location>
        <begin position="1"/>
        <end position="24"/>
    </location>
</feature>
<keyword evidence="4 6" id="KW-0808">Transferase</keyword>
<dbReference type="EMBL" id="CP036425">
    <property type="protein sequence ID" value="QDU33129.1"/>
    <property type="molecule type" value="Genomic_DNA"/>
</dbReference>
<feature type="region of interest" description="Disordered" evidence="7">
    <location>
        <begin position="249"/>
        <end position="268"/>
    </location>
</feature>
<keyword evidence="5 6" id="KW-0949">S-adenosyl-L-methionine</keyword>
<comment type="catalytic activity">
    <reaction evidence="6">
        <text>cytidine(1402) in 16S rRNA + S-adenosyl-L-methionine = N(4)-methylcytidine(1402) in 16S rRNA + S-adenosyl-L-homocysteine + H(+)</text>
        <dbReference type="Rhea" id="RHEA:42928"/>
        <dbReference type="Rhea" id="RHEA-COMP:10286"/>
        <dbReference type="Rhea" id="RHEA-COMP:10287"/>
        <dbReference type="ChEBI" id="CHEBI:15378"/>
        <dbReference type="ChEBI" id="CHEBI:57856"/>
        <dbReference type="ChEBI" id="CHEBI:59789"/>
        <dbReference type="ChEBI" id="CHEBI:74506"/>
        <dbReference type="ChEBI" id="CHEBI:82748"/>
        <dbReference type="EC" id="2.1.1.199"/>
    </reaction>
</comment>
<dbReference type="Pfam" id="PF01795">
    <property type="entry name" value="Methyltransf_5"/>
    <property type="match status" value="1"/>
</dbReference>
<keyword evidence="2 6" id="KW-0698">rRNA processing</keyword>
<evidence type="ECO:0000256" key="3">
    <source>
        <dbReference type="ARBA" id="ARBA00022603"/>
    </source>
</evidence>
<evidence type="ECO:0000313" key="9">
    <source>
        <dbReference type="Proteomes" id="UP000317369"/>
    </source>
</evidence>
<feature type="compositionally biased region" description="Basic residues" evidence="7">
    <location>
        <begin position="250"/>
        <end position="261"/>
    </location>
</feature>
<dbReference type="PIRSF" id="PIRSF004486">
    <property type="entry name" value="MraW"/>
    <property type="match status" value="1"/>
</dbReference>
<feature type="binding site" evidence="6">
    <location>
        <begin position="69"/>
        <end position="71"/>
    </location>
    <ligand>
        <name>S-adenosyl-L-methionine</name>
        <dbReference type="ChEBI" id="CHEBI:59789"/>
    </ligand>
</feature>
<organism evidence="8 9">
    <name type="scientific">Poriferisphaera corsica</name>
    <dbReference type="NCBI Taxonomy" id="2528020"/>
    <lineage>
        <taxon>Bacteria</taxon>
        <taxon>Pseudomonadati</taxon>
        <taxon>Planctomycetota</taxon>
        <taxon>Phycisphaerae</taxon>
        <taxon>Phycisphaerales</taxon>
        <taxon>Phycisphaeraceae</taxon>
        <taxon>Poriferisphaera</taxon>
    </lineage>
</organism>
<dbReference type="InterPro" id="IPR029063">
    <property type="entry name" value="SAM-dependent_MTases_sf"/>
</dbReference>
<feature type="compositionally biased region" description="Pro residues" evidence="7">
    <location>
        <begin position="7"/>
        <end position="21"/>
    </location>
</feature>
<protein>
    <recommendedName>
        <fullName evidence="6">Ribosomal RNA small subunit methyltransferase H</fullName>
        <ecNumber evidence="6">2.1.1.199</ecNumber>
    </recommendedName>
    <alternativeName>
        <fullName evidence="6">16S rRNA m(4)C1402 methyltransferase</fullName>
    </alternativeName>
    <alternativeName>
        <fullName evidence="6">rRNA (cytosine-N(4)-)-methyltransferase RsmH</fullName>
    </alternativeName>
</protein>
<proteinExistence type="inferred from homology"/>
<dbReference type="GO" id="GO:0070475">
    <property type="term" value="P:rRNA base methylation"/>
    <property type="evidence" value="ECO:0007669"/>
    <property type="project" value="UniProtKB-UniRule"/>
</dbReference>
<gene>
    <name evidence="6 8" type="primary">rsmH</name>
    <name evidence="8" type="ORF">KS4_11710</name>
</gene>
<accession>A0A517YSB8</accession>
<dbReference type="AlphaFoldDB" id="A0A517YSB8"/>
<dbReference type="GO" id="GO:0005737">
    <property type="term" value="C:cytoplasm"/>
    <property type="evidence" value="ECO:0007669"/>
    <property type="project" value="UniProtKB-SubCell"/>
</dbReference>
<keyword evidence="3 6" id="KW-0489">Methyltransferase</keyword>
<dbReference type="KEGG" id="pcor:KS4_11710"/>
<dbReference type="SUPFAM" id="SSF81799">
    <property type="entry name" value="Putative methyltransferase TM0872, insert domain"/>
    <property type="match status" value="1"/>
</dbReference>
<dbReference type="InterPro" id="IPR002903">
    <property type="entry name" value="RsmH"/>
</dbReference>
<dbReference type="PANTHER" id="PTHR11265">
    <property type="entry name" value="S-ADENOSYL-METHYLTRANSFERASE MRAW"/>
    <property type="match status" value="1"/>
</dbReference>
<keyword evidence="6" id="KW-0963">Cytoplasm</keyword>
<dbReference type="Proteomes" id="UP000317369">
    <property type="component" value="Chromosome"/>
</dbReference>
<evidence type="ECO:0000256" key="7">
    <source>
        <dbReference type="SAM" id="MobiDB-lite"/>
    </source>
</evidence>
<comment type="function">
    <text evidence="6">Specifically methylates the N4 position of cytidine in position 1402 (C1402) of 16S rRNA.</text>
</comment>
<dbReference type="NCBIfam" id="TIGR00006">
    <property type="entry name" value="16S rRNA (cytosine(1402)-N(4))-methyltransferase RsmH"/>
    <property type="match status" value="1"/>
</dbReference>
<name>A0A517YSB8_9BACT</name>
<sequence length="368" mass="40793">MDSTPDNIPPQIPPKTSPQPSPDDLANEIYTWGQVEHTVGHIPVLWREILELLDVQPNKTVLDCTIGRGGHATLIIPQLTGGHYIGLDTDAQNANFARQRLTPIAEKHNVKLDIIHTNFTAAHDAINSLKPPIPAVDVLLADLGFASNQMDDPSRGLSFKGAGPLDMRLDPSQGITAHELIHQLPERELADLIYQLGEERLSRRIARKIIETRTERPIENTEELADLIRGCYPGGKAWIGGKRPALRFGNKGRAKGKKGGKNRGGGGMIDPATRTFMALRIAVNGELDALDHLLNELPRLLQPNGRAGIISFHSLEDRRVKFNFRDHSSGDSPIYKRITRRVLTAQLDEADRNPRSRSAKMRVIQKLT</sequence>